<feature type="region of interest" description="Disordered" evidence="1">
    <location>
        <begin position="81"/>
        <end position="125"/>
    </location>
</feature>
<evidence type="ECO:0000256" key="1">
    <source>
        <dbReference type="SAM" id="MobiDB-lite"/>
    </source>
</evidence>
<dbReference type="EMBL" id="JABFTP020000021">
    <property type="protein sequence ID" value="KAL3270341.1"/>
    <property type="molecule type" value="Genomic_DNA"/>
</dbReference>
<evidence type="ECO:0000313" key="2">
    <source>
        <dbReference type="EMBL" id="KAL3270341.1"/>
    </source>
</evidence>
<protein>
    <submittedName>
        <fullName evidence="2">Uncharacterized protein</fullName>
    </submittedName>
</protein>
<comment type="caution">
    <text evidence="2">The sequence shown here is derived from an EMBL/GenBank/DDBJ whole genome shotgun (WGS) entry which is preliminary data.</text>
</comment>
<accession>A0ABD2MW37</accession>
<gene>
    <name evidence="2" type="ORF">HHI36_009389</name>
</gene>
<name>A0ABD2MW37_9CUCU</name>
<keyword evidence="3" id="KW-1185">Reference proteome</keyword>
<feature type="compositionally biased region" description="Basic residues" evidence="1">
    <location>
        <begin position="107"/>
        <end position="118"/>
    </location>
</feature>
<dbReference type="AlphaFoldDB" id="A0ABD2MW37"/>
<sequence length="149" mass="18388">MVLRFLIRLLANNEQLVQKLKSGISGNMYGVYDFDENAQYHQGGVKYYSPTELSRICRQNPDLNNVRENEYYFKRIKHGDMSEQEKYHRKHMSTRPQLNEQEEFRRHEKKEKKKHKRDHFKELPTYEQYYTMMHLQKDQKEKEKIENRK</sequence>
<proteinExistence type="predicted"/>
<evidence type="ECO:0000313" key="3">
    <source>
        <dbReference type="Proteomes" id="UP001516400"/>
    </source>
</evidence>
<dbReference type="Proteomes" id="UP001516400">
    <property type="component" value="Unassembled WGS sequence"/>
</dbReference>
<organism evidence="2 3">
    <name type="scientific">Cryptolaemus montrouzieri</name>
    <dbReference type="NCBI Taxonomy" id="559131"/>
    <lineage>
        <taxon>Eukaryota</taxon>
        <taxon>Metazoa</taxon>
        <taxon>Ecdysozoa</taxon>
        <taxon>Arthropoda</taxon>
        <taxon>Hexapoda</taxon>
        <taxon>Insecta</taxon>
        <taxon>Pterygota</taxon>
        <taxon>Neoptera</taxon>
        <taxon>Endopterygota</taxon>
        <taxon>Coleoptera</taxon>
        <taxon>Polyphaga</taxon>
        <taxon>Cucujiformia</taxon>
        <taxon>Coccinelloidea</taxon>
        <taxon>Coccinellidae</taxon>
        <taxon>Scymninae</taxon>
        <taxon>Scymnini</taxon>
        <taxon>Cryptolaemus</taxon>
    </lineage>
</organism>
<reference evidence="2 3" key="1">
    <citation type="journal article" date="2021" name="BMC Biol.">
        <title>Horizontally acquired antibacterial genes associated with adaptive radiation of ladybird beetles.</title>
        <authorList>
            <person name="Li H.S."/>
            <person name="Tang X.F."/>
            <person name="Huang Y.H."/>
            <person name="Xu Z.Y."/>
            <person name="Chen M.L."/>
            <person name="Du X.Y."/>
            <person name="Qiu B.Y."/>
            <person name="Chen P.T."/>
            <person name="Zhang W."/>
            <person name="Slipinski A."/>
            <person name="Escalona H.E."/>
            <person name="Waterhouse R.M."/>
            <person name="Zwick A."/>
            <person name="Pang H."/>
        </authorList>
    </citation>
    <scope>NUCLEOTIDE SEQUENCE [LARGE SCALE GENOMIC DNA]</scope>
    <source>
        <strain evidence="2">SYSU2018</strain>
    </source>
</reference>